<dbReference type="PANTHER" id="PTHR33608">
    <property type="entry name" value="BLL2464 PROTEIN"/>
    <property type="match status" value="1"/>
</dbReference>
<feature type="domain" description="DUF58" evidence="1">
    <location>
        <begin position="67"/>
        <end position="256"/>
    </location>
</feature>
<keyword evidence="3" id="KW-1185">Reference proteome</keyword>
<evidence type="ECO:0000259" key="1">
    <source>
        <dbReference type="Pfam" id="PF01882"/>
    </source>
</evidence>
<dbReference type="InterPro" id="IPR002881">
    <property type="entry name" value="DUF58"/>
</dbReference>
<dbReference type="Proteomes" id="UP001259982">
    <property type="component" value="Unassembled WGS sequence"/>
</dbReference>
<dbReference type="SUPFAM" id="SSF53300">
    <property type="entry name" value="vWA-like"/>
    <property type="match status" value="1"/>
</dbReference>
<protein>
    <recommendedName>
        <fullName evidence="1">DUF58 domain-containing protein</fullName>
    </recommendedName>
</protein>
<sequence>MAASTPTQAPTDFDYRLIWRSRYPRPGHHASTMAGAGHEFRARAPLLDAPDPRRLALRASLADPFGRLFVNLFNQYSAIPVYALVDDSASMDFEGVTSKRELRHHFLASLAMSAYRTGDPFGLAICGARTERPSFIPATRNAALIEDQLAHLRDRPPTAPDAAGLRRAAGMIGRHRALVFLVSDFHLPAELLNGLLGDLARHEVVPIVLRDSAEDLARAGNGLVRMRDAETGRARTLWMRAGLRSRAAQAARDHRQWLERLLTGHQRRPFFLEDAVDRDRLNRYFAQ</sequence>
<proteinExistence type="predicted"/>
<dbReference type="InterPro" id="IPR036465">
    <property type="entry name" value="vWFA_dom_sf"/>
</dbReference>
<dbReference type="Pfam" id="PF01882">
    <property type="entry name" value="DUF58"/>
    <property type="match status" value="1"/>
</dbReference>
<gene>
    <name evidence="2" type="ORF">RM531_14795</name>
</gene>
<dbReference type="PANTHER" id="PTHR33608:SF6">
    <property type="entry name" value="BLL2464 PROTEIN"/>
    <property type="match status" value="1"/>
</dbReference>
<organism evidence="2 3">
    <name type="scientific">Spectribacter acetivorans</name>
    <dbReference type="NCBI Taxonomy" id="3075603"/>
    <lineage>
        <taxon>Bacteria</taxon>
        <taxon>Pseudomonadati</taxon>
        <taxon>Pseudomonadota</taxon>
        <taxon>Gammaproteobacteria</taxon>
        <taxon>Salinisphaerales</taxon>
        <taxon>Salinisphaeraceae</taxon>
        <taxon>Spectribacter</taxon>
    </lineage>
</organism>
<name>A0ABU3BC72_9GAMM</name>
<reference evidence="2 3" key="1">
    <citation type="submission" date="2023-09" db="EMBL/GenBank/DDBJ databases">
        <authorList>
            <person name="Rey-Velasco X."/>
        </authorList>
    </citation>
    <scope>NUCLEOTIDE SEQUENCE [LARGE SCALE GENOMIC DNA]</scope>
    <source>
        <strain evidence="2 3">P385</strain>
    </source>
</reference>
<evidence type="ECO:0000313" key="2">
    <source>
        <dbReference type="EMBL" id="MDT0619743.1"/>
    </source>
</evidence>
<dbReference type="EMBL" id="JAVRHY010000020">
    <property type="protein sequence ID" value="MDT0619743.1"/>
    <property type="molecule type" value="Genomic_DNA"/>
</dbReference>
<accession>A0ABU3BC72</accession>
<comment type="caution">
    <text evidence="2">The sequence shown here is derived from an EMBL/GenBank/DDBJ whole genome shotgun (WGS) entry which is preliminary data.</text>
</comment>
<dbReference type="RefSeq" id="WP_311660374.1">
    <property type="nucleotide sequence ID" value="NZ_JAVRHY010000020.1"/>
</dbReference>
<evidence type="ECO:0000313" key="3">
    <source>
        <dbReference type="Proteomes" id="UP001259982"/>
    </source>
</evidence>